<feature type="signal peptide" evidence="2">
    <location>
        <begin position="1"/>
        <end position="19"/>
    </location>
</feature>
<accession>G9P4T6</accession>
<dbReference type="AlphaFoldDB" id="G9P4T6"/>
<keyword evidence="4" id="KW-1185">Reference proteome</keyword>
<comment type="caution">
    <text evidence="3">The sequence shown here is derived from an EMBL/GenBank/DDBJ whole genome shotgun (WGS) entry which is preliminary data.</text>
</comment>
<organism evidence="3 4">
    <name type="scientific">Hypocrea atroviridis (strain ATCC 20476 / IMI 206040)</name>
    <name type="common">Trichoderma atroviride</name>
    <dbReference type="NCBI Taxonomy" id="452589"/>
    <lineage>
        <taxon>Eukaryota</taxon>
        <taxon>Fungi</taxon>
        <taxon>Dikarya</taxon>
        <taxon>Ascomycota</taxon>
        <taxon>Pezizomycotina</taxon>
        <taxon>Sordariomycetes</taxon>
        <taxon>Hypocreomycetidae</taxon>
        <taxon>Hypocreales</taxon>
        <taxon>Hypocreaceae</taxon>
        <taxon>Trichoderma</taxon>
    </lineage>
</organism>
<proteinExistence type="predicted"/>
<keyword evidence="2" id="KW-0732">Signal</keyword>
<dbReference type="KEGG" id="tatv:25785808"/>
<protein>
    <recommendedName>
        <fullName evidence="5">Secreted protein</fullName>
    </recommendedName>
</protein>
<evidence type="ECO:0000256" key="2">
    <source>
        <dbReference type="SAM" id="SignalP"/>
    </source>
</evidence>
<dbReference type="GeneID" id="25785808"/>
<evidence type="ECO:0000313" key="4">
    <source>
        <dbReference type="Proteomes" id="UP000005426"/>
    </source>
</evidence>
<name>G9P4T6_HYPAI</name>
<dbReference type="EMBL" id="ABDG02000027">
    <property type="protein sequence ID" value="EHK42018.1"/>
    <property type="molecule type" value="Genomic_DNA"/>
</dbReference>
<dbReference type="OrthoDB" id="5084295at2759"/>
<evidence type="ECO:0008006" key="5">
    <source>
        <dbReference type="Google" id="ProtNLM"/>
    </source>
</evidence>
<evidence type="ECO:0000313" key="3">
    <source>
        <dbReference type="EMBL" id="EHK42018.1"/>
    </source>
</evidence>
<reference evidence="3 4" key="1">
    <citation type="journal article" date="2011" name="Genome Biol.">
        <title>Comparative genome sequence analysis underscores mycoparasitism as the ancestral life style of Trichoderma.</title>
        <authorList>
            <person name="Kubicek C.P."/>
            <person name="Herrera-Estrella A."/>
            <person name="Seidl-Seiboth V."/>
            <person name="Martinez D.A."/>
            <person name="Druzhinina I.S."/>
            <person name="Thon M."/>
            <person name="Zeilinger S."/>
            <person name="Casas-Flores S."/>
            <person name="Horwitz B.A."/>
            <person name="Mukherjee P.K."/>
            <person name="Mukherjee M."/>
            <person name="Kredics L."/>
            <person name="Alcaraz L.D."/>
            <person name="Aerts A."/>
            <person name="Antal Z."/>
            <person name="Atanasova L."/>
            <person name="Cervantes-Badillo M.G."/>
            <person name="Challacombe J."/>
            <person name="Chertkov O."/>
            <person name="McCluskey K."/>
            <person name="Coulpier F."/>
            <person name="Deshpande N."/>
            <person name="von Doehren H."/>
            <person name="Ebbole D.J."/>
            <person name="Esquivel-Naranjo E.U."/>
            <person name="Fekete E."/>
            <person name="Flipphi M."/>
            <person name="Glaser F."/>
            <person name="Gomez-Rodriguez E.Y."/>
            <person name="Gruber S."/>
            <person name="Han C."/>
            <person name="Henrissat B."/>
            <person name="Hermosa R."/>
            <person name="Hernandez-Onate M."/>
            <person name="Karaffa L."/>
            <person name="Kosti I."/>
            <person name="Le Crom S."/>
            <person name="Lindquist E."/>
            <person name="Lucas S."/>
            <person name="Luebeck M."/>
            <person name="Luebeck P.S."/>
            <person name="Margeot A."/>
            <person name="Metz B."/>
            <person name="Misra M."/>
            <person name="Nevalainen H."/>
            <person name="Omann M."/>
            <person name="Packer N."/>
            <person name="Perrone G."/>
            <person name="Uresti-Rivera E.E."/>
            <person name="Salamov A."/>
            <person name="Schmoll M."/>
            <person name="Seiboth B."/>
            <person name="Shapiro H."/>
            <person name="Sukno S."/>
            <person name="Tamayo-Ramos J.A."/>
            <person name="Tisch D."/>
            <person name="Wiest A."/>
            <person name="Wilkinson H.H."/>
            <person name="Zhang M."/>
            <person name="Coutinho P.M."/>
            <person name="Kenerley C.M."/>
            <person name="Monte E."/>
            <person name="Baker S.E."/>
            <person name="Grigoriev I.V."/>
        </authorList>
    </citation>
    <scope>NUCLEOTIDE SEQUENCE [LARGE SCALE GENOMIC DNA]</scope>
    <source>
        <strain evidence="4">ATCC 20476 / IMI 206040</strain>
    </source>
</reference>
<dbReference type="OMA" id="HSWCYDL"/>
<gene>
    <name evidence="3" type="ORF">TRIATDRAFT_84221</name>
</gene>
<dbReference type="eggNOG" id="ENOG502T38B">
    <property type="taxonomic scope" value="Eukaryota"/>
</dbReference>
<dbReference type="HOGENOM" id="CLU_1586705_0_0_1"/>
<dbReference type="Proteomes" id="UP000005426">
    <property type="component" value="Unassembled WGS sequence"/>
</dbReference>
<feature type="region of interest" description="Disordered" evidence="1">
    <location>
        <begin position="21"/>
        <end position="48"/>
    </location>
</feature>
<feature type="chain" id="PRO_5003525553" description="Secreted protein" evidence="2">
    <location>
        <begin position="20"/>
        <end position="168"/>
    </location>
</feature>
<evidence type="ECO:0000256" key="1">
    <source>
        <dbReference type="SAM" id="MobiDB-lite"/>
    </source>
</evidence>
<dbReference type="RefSeq" id="XP_013940253.1">
    <property type="nucleotide sequence ID" value="XM_014084778.1"/>
</dbReference>
<sequence>MKVSTVSLSVLLLASHGSPLRIRSPPPGHDEGKDIASGLPRSPPEKPRPVDDVTFSWCLDYTRPDTCFSRELKHGSCYNLGVLDPKMSELVEDVGVEGGACMFFTYPDCKDHHTAAFTGQHLWTSWLCPGTSKKRIQWNHEARSVRCCSGSPSTPWCSNSVKKPHECR</sequence>